<dbReference type="AlphaFoldDB" id="A0A1U8AYF8"/>
<protein>
    <submittedName>
        <fullName evidence="2">Uncharacterized protein LOC104607775 isoform X1</fullName>
    </submittedName>
</protein>
<dbReference type="PANTHER" id="PTHR15002">
    <property type="entry name" value="RIBOSOMAL BIOGENESIS PROTEIN LAS1L"/>
    <property type="match status" value="1"/>
</dbReference>
<dbReference type="Proteomes" id="UP000189703">
    <property type="component" value="Unplaced"/>
</dbReference>
<dbReference type="Pfam" id="PF04031">
    <property type="entry name" value="Las1"/>
    <property type="match status" value="1"/>
</dbReference>
<evidence type="ECO:0000313" key="1">
    <source>
        <dbReference type="Proteomes" id="UP000189703"/>
    </source>
</evidence>
<dbReference type="GO" id="GO:0004519">
    <property type="term" value="F:endonuclease activity"/>
    <property type="evidence" value="ECO:0007669"/>
    <property type="project" value="InterPro"/>
</dbReference>
<gene>
    <name evidence="2" type="primary">LOC104607775</name>
</gene>
<dbReference type="STRING" id="4432.A0A1U8AYF8"/>
<name>A0A1U8AYF8_NELNU</name>
<proteinExistence type="predicted"/>
<dbReference type="GO" id="GO:0000460">
    <property type="term" value="P:maturation of 5.8S rRNA"/>
    <property type="evidence" value="ECO:0000318"/>
    <property type="project" value="GO_Central"/>
</dbReference>
<dbReference type="RefSeq" id="XP_010271771.1">
    <property type="nucleotide sequence ID" value="XM_010273469.2"/>
</dbReference>
<keyword evidence="1" id="KW-1185">Reference proteome</keyword>
<dbReference type="GeneID" id="104607775"/>
<dbReference type="KEGG" id="nnu:104607775"/>
<dbReference type="FunCoup" id="A0A1U8AYF8">
    <property type="interactions" value="1044"/>
</dbReference>
<dbReference type="GO" id="GO:0090730">
    <property type="term" value="C:Las1 complex"/>
    <property type="evidence" value="ECO:0007669"/>
    <property type="project" value="InterPro"/>
</dbReference>
<dbReference type="GO" id="GO:0005634">
    <property type="term" value="C:nucleus"/>
    <property type="evidence" value="ECO:0000318"/>
    <property type="project" value="GO_Central"/>
</dbReference>
<reference evidence="2" key="1">
    <citation type="submission" date="2025-08" db="UniProtKB">
        <authorList>
            <consortium name="RefSeq"/>
        </authorList>
    </citation>
    <scope>IDENTIFICATION</scope>
</reference>
<evidence type="ECO:0000313" key="2">
    <source>
        <dbReference type="RefSeq" id="XP_010271771.1"/>
    </source>
</evidence>
<dbReference type="GO" id="GO:0000470">
    <property type="term" value="P:maturation of LSU-rRNA"/>
    <property type="evidence" value="ECO:0000318"/>
    <property type="project" value="GO_Central"/>
</dbReference>
<organism evidence="1 2">
    <name type="scientific">Nelumbo nucifera</name>
    <name type="common">Sacred lotus</name>
    <dbReference type="NCBI Taxonomy" id="4432"/>
    <lineage>
        <taxon>Eukaryota</taxon>
        <taxon>Viridiplantae</taxon>
        <taxon>Streptophyta</taxon>
        <taxon>Embryophyta</taxon>
        <taxon>Tracheophyta</taxon>
        <taxon>Spermatophyta</taxon>
        <taxon>Magnoliopsida</taxon>
        <taxon>Proteales</taxon>
        <taxon>Nelumbonaceae</taxon>
        <taxon>Nelumbo</taxon>
    </lineage>
</organism>
<dbReference type="InParanoid" id="A0A1U8AYF8"/>
<dbReference type="OMA" id="CIYWDSQ"/>
<accession>A0A1U8AYF8</accession>
<dbReference type="eggNOG" id="KOG2425">
    <property type="taxonomic scope" value="Eukaryota"/>
</dbReference>
<dbReference type="PANTHER" id="PTHR15002:SF0">
    <property type="entry name" value="RIBOSOMAL BIOGENESIS PROTEIN LAS1L"/>
    <property type="match status" value="1"/>
</dbReference>
<dbReference type="InterPro" id="IPR007174">
    <property type="entry name" value="Las1"/>
</dbReference>
<dbReference type="OrthoDB" id="10263222at2759"/>
<sequence length="640" mass="71871">MEFLLEFQQKGDGQKEKPSGYKLVPWLNWDEWNFVRESLFSSSPDSVAAALRRISAWRSRGCLPIVVEVTASIVEIQQKDPFFSRGSMDDALDSDEMQAMLYCMAIMRLVNGLIEKTRKKTEVSIGEAADAIGIPRMLIDIRHEGSHRDLPSLQLVRHASMKALDWLKSYYWEPQKNAIPIQRNGVSVRKEIKSKLRELAFYISVRQAQQSSLSLIKGKRFKQSELLFGRTTFFSRMAGKLKSLKYGGYKQQITKTMRNLIRLYSSFPLEVVSVLLQFLLKSSDCSEGNEVDSYKSQVENDLGSLKPIQGTVNVWKLVIAKLSRKEPKFLLTMIKAVLEMIEAQETPSSGTGDHPLSLSLYNHQIEFLSSLVLWLIERLKELKNLRCRQSENGIPSEEADVIPIATLVEIIRKCLLILAPGNSLLTDSALILAEIIGNDSLVEQLKKLLLLRLPDFDFTDENSSSLDPENFLLQQEEFIVQAAAKLKLLKIQQKKSKMVNSTPINTGMEKKTNTWTLVKSWNPCPIGMLPHALSSSGVLPVLDSTNDHKVQDSLVGSFEEKENCELNRSIGKRDASCGVESLENTNAMKKMKQSVDDVGLDGQSDLSSGGITGRLLIDGFWKKVGEEELQAIGSAIRILV</sequence>